<feature type="transmembrane region" description="Helical" evidence="1">
    <location>
        <begin position="260"/>
        <end position="282"/>
    </location>
</feature>
<evidence type="ECO:0000313" key="3">
    <source>
        <dbReference type="Proteomes" id="UP000007058"/>
    </source>
</evidence>
<dbReference type="RefSeq" id="WP_011385531.1">
    <property type="nucleotide sequence ID" value="NC_007626.1"/>
</dbReference>
<evidence type="ECO:0000256" key="1">
    <source>
        <dbReference type="SAM" id="Phobius"/>
    </source>
</evidence>
<gene>
    <name evidence="2" type="ordered locus">amb3166</name>
</gene>
<dbReference type="KEGG" id="mag:amb3166"/>
<feature type="transmembrane region" description="Helical" evidence="1">
    <location>
        <begin position="385"/>
        <end position="406"/>
    </location>
</feature>
<name>Q2W2F5_PARM1</name>
<proteinExistence type="predicted"/>
<keyword evidence="1" id="KW-0472">Membrane</keyword>
<feature type="transmembrane region" description="Helical" evidence="1">
    <location>
        <begin position="288"/>
        <end position="309"/>
    </location>
</feature>
<dbReference type="AlphaFoldDB" id="Q2W2F5"/>
<evidence type="ECO:0000313" key="2">
    <source>
        <dbReference type="EMBL" id="BAE51970.1"/>
    </source>
</evidence>
<reference evidence="2 3" key="1">
    <citation type="journal article" date="2005" name="DNA Res.">
        <title>Complete genome sequence of the facultative anaerobic magnetotactic bacterium Magnetospirillum sp. strain AMB-1.</title>
        <authorList>
            <person name="Matsunaga T."/>
            <person name="Okamura Y."/>
            <person name="Fukuda Y."/>
            <person name="Wahyudi A.T."/>
            <person name="Murase Y."/>
            <person name="Takeyama H."/>
        </authorList>
    </citation>
    <scope>NUCLEOTIDE SEQUENCE [LARGE SCALE GENOMIC DNA]</scope>
    <source>
        <strain evidence="3">ATCC 700264 / AMB-1</strain>
    </source>
</reference>
<feature type="transmembrane region" description="Helical" evidence="1">
    <location>
        <begin position="137"/>
        <end position="155"/>
    </location>
</feature>
<feature type="transmembrane region" description="Helical" evidence="1">
    <location>
        <begin position="418"/>
        <end position="437"/>
    </location>
</feature>
<dbReference type="STRING" id="342108.amb3166"/>
<dbReference type="Proteomes" id="UP000007058">
    <property type="component" value="Chromosome"/>
</dbReference>
<keyword evidence="1" id="KW-0812">Transmembrane</keyword>
<feature type="transmembrane region" description="Helical" evidence="1">
    <location>
        <begin position="102"/>
        <end position="125"/>
    </location>
</feature>
<keyword evidence="1" id="KW-1133">Transmembrane helix</keyword>
<accession>Q2W2F5</accession>
<feature type="transmembrane region" description="Helical" evidence="1">
    <location>
        <begin position="21"/>
        <end position="40"/>
    </location>
</feature>
<feature type="transmembrane region" description="Helical" evidence="1">
    <location>
        <begin position="46"/>
        <end position="65"/>
    </location>
</feature>
<dbReference type="HOGENOM" id="CLU_432644_0_0_5"/>
<dbReference type="EMBL" id="AP007255">
    <property type="protein sequence ID" value="BAE51970.1"/>
    <property type="molecule type" value="Genomic_DNA"/>
</dbReference>
<sequence length="632" mass="68772">MMPSPHSLFVRFHRIYGGFGAIAFRVCLVITFPFSLGLIANVSRDGFWPLAIFAVLFITGWKIFVSPPQSILISAEQFPPPNGRPGILPPDRPRDEWQSHHFMIAFLFKLALVGTWISLPFWITWAIWHDPQMKEGAGFGMIFFPFAGGLIEGTLRGHTRTLKTAIASTYLAPAKDSLARPLAEALPASPKASLPWPPLVTTVLALPLTVQAGLVAKQLGSHTDSPFLVGTAVISAFVLGLWCAWTAHGRRDLVKLAGDAAFLGVTALVLIMIGAITGTMVGGALSKLFGHIGVQVGLLGGAIGGHFTVSYWMMGEWRRGPSFGSRSGSINGPGWILQAWQPDAEVLCPVSMPDGVFFTPPPKAVGPVVAAWTSMRSDVMPLSPLMRRIHVLSMTMLFAVTAWLAASGMQLPPVEQPAWGFVGAIYGAALGWVLTSFTETCRFVGRDGFACASFEGAPPMITISSALAFSEAHALYSEQIQMTSQDIGGMVTGAETYSYLWCDNQGRKLFQLDGKFHQRNPREKSRAELDRLAAWQWTAFCLDRYRLALHTGSTLYFEAGGTRIAITANTATVVIGEERHPIHEYTIDNGVLYLTVEDEAKDRAMQGARIGNFSCLLILLAERIRPSHQISG</sequence>
<keyword evidence="3" id="KW-1185">Reference proteome</keyword>
<organism evidence="2 3">
    <name type="scientific">Paramagnetospirillum magneticum (strain ATCC 700264 / AMB-1)</name>
    <name type="common">Magnetospirillum magneticum</name>
    <dbReference type="NCBI Taxonomy" id="342108"/>
    <lineage>
        <taxon>Bacteria</taxon>
        <taxon>Pseudomonadati</taxon>
        <taxon>Pseudomonadota</taxon>
        <taxon>Alphaproteobacteria</taxon>
        <taxon>Rhodospirillales</taxon>
        <taxon>Magnetospirillaceae</taxon>
        <taxon>Paramagnetospirillum</taxon>
    </lineage>
</organism>
<feature type="transmembrane region" description="Helical" evidence="1">
    <location>
        <begin position="227"/>
        <end position="248"/>
    </location>
</feature>
<protein>
    <submittedName>
        <fullName evidence="2">Uncharacterized protein</fullName>
    </submittedName>
</protein>